<keyword evidence="7 9" id="KW-0472">Membrane</keyword>
<feature type="transmembrane region" description="Helical" evidence="9">
    <location>
        <begin position="425"/>
        <end position="448"/>
    </location>
</feature>
<keyword evidence="3 9" id="KW-0813">Transport</keyword>
<dbReference type="SUPFAM" id="SSF161093">
    <property type="entry name" value="MgtE membrane domain-like"/>
    <property type="match status" value="1"/>
</dbReference>
<dbReference type="PROSITE" id="PS51371">
    <property type="entry name" value="CBS"/>
    <property type="match status" value="1"/>
</dbReference>
<dbReference type="Pfam" id="PF01769">
    <property type="entry name" value="MgtE"/>
    <property type="match status" value="1"/>
</dbReference>
<comment type="subunit">
    <text evidence="9">Homodimer.</text>
</comment>
<dbReference type="GO" id="GO:0005886">
    <property type="term" value="C:plasma membrane"/>
    <property type="evidence" value="ECO:0007669"/>
    <property type="project" value="UniProtKB-SubCell"/>
</dbReference>
<dbReference type="Pfam" id="PF03448">
    <property type="entry name" value="MgtE_N"/>
    <property type="match status" value="1"/>
</dbReference>
<dbReference type="GO" id="GO:0046872">
    <property type="term" value="F:metal ion binding"/>
    <property type="evidence" value="ECO:0007669"/>
    <property type="project" value="UniProtKB-KW"/>
</dbReference>
<dbReference type="InterPro" id="IPR006668">
    <property type="entry name" value="Mg_transptr_MgtE_intracell_dom"/>
</dbReference>
<dbReference type="CDD" id="cd04606">
    <property type="entry name" value="CBS_pair_Mg_transporter"/>
    <property type="match status" value="1"/>
</dbReference>
<evidence type="ECO:0000256" key="5">
    <source>
        <dbReference type="ARBA" id="ARBA00022842"/>
    </source>
</evidence>
<feature type="transmembrane region" description="Helical" evidence="9">
    <location>
        <begin position="387"/>
        <end position="413"/>
    </location>
</feature>
<comment type="similarity">
    <text evidence="2 9">Belongs to the SLC41A transporter family.</text>
</comment>
<keyword evidence="8" id="KW-0129">CBS domain</keyword>
<organism evidence="11 12">
    <name type="scientific">Proteobacteria bacterium 228</name>
    <dbReference type="NCBI Taxonomy" id="2083153"/>
    <lineage>
        <taxon>Bacteria</taxon>
        <taxon>Pseudomonadati</taxon>
        <taxon>Pseudomonadota</taxon>
    </lineage>
</organism>
<evidence type="ECO:0000259" key="10">
    <source>
        <dbReference type="PROSITE" id="PS51371"/>
    </source>
</evidence>
<dbReference type="NCBIfam" id="TIGR00400">
    <property type="entry name" value="mgtE"/>
    <property type="match status" value="1"/>
</dbReference>
<evidence type="ECO:0000256" key="7">
    <source>
        <dbReference type="ARBA" id="ARBA00023136"/>
    </source>
</evidence>
<dbReference type="GO" id="GO:0015095">
    <property type="term" value="F:magnesium ion transmembrane transporter activity"/>
    <property type="evidence" value="ECO:0007669"/>
    <property type="project" value="UniProtKB-UniRule"/>
</dbReference>
<dbReference type="AlphaFoldDB" id="A0A2S5KIX0"/>
<evidence type="ECO:0000313" key="12">
    <source>
        <dbReference type="Proteomes" id="UP000238196"/>
    </source>
</evidence>
<feature type="transmembrane region" description="Helical" evidence="9">
    <location>
        <begin position="286"/>
        <end position="306"/>
    </location>
</feature>
<sequence length="449" mass="49148">MAQALNHSQLEYLNAALSSGELQQVRRMMNGGLKPADVAHLIESSPPKIRTLLWNMVDQDNEGEVLQYLSFDLQESFLREMNAEELIAAVEHLDIDDLADMLQHLPSTIISEVLRSMDQQDRERLEQVLSYPEDSAGGLMNTDTITVRADISIDTALRYLRWHSEIPAMTDSLFVVSRKDVFIGILPLTRLLVSDPNISIREVMITDTITIPATMPDTEVAKLFERHDLVSAPVVGDDNVLLGRITIDDVVDVIREESDHSLMSMAGLDDDADTFSPTLKTARRRAVWLGINLITAFIASAVIGMFEATIQKVVALAVLMPIVASMGGIAGSQTLTLMIRGQALGQVERSNMGWLLNRELLVGLLNGVLWAIVIACLAMLWFKDITIGLIIASAIIINLIAAALSGTMLPLLLKAWGIDPALAGSVILTTITDVVGFMSFLGLATIFYA</sequence>
<accession>A0A2S5KIX0</accession>
<dbReference type="SUPFAM" id="SSF158791">
    <property type="entry name" value="MgtE N-terminal domain-like"/>
    <property type="match status" value="1"/>
</dbReference>
<dbReference type="PANTHER" id="PTHR43773">
    <property type="entry name" value="MAGNESIUM TRANSPORTER MGTE"/>
    <property type="match status" value="1"/>
</dbReference>
<evidence type="ECO:0000256" key="1">
    <source>
        <dbReference type="ARBA" id="ARBA00004141"/>
    </source>
</evidence>
<evidence type="ECO:0000256" key="8">
    <source>
        <dbReference type="PROSITE-ProRule" id="PRU00703"/>
    </source>
</evidence>
<dbReference type="PANTHER" id="PTHR43773:SF1">
    <property type="entry name" value="MAGNESIUM TRANSPORTER MGTE"/>
    <property type="match status" value="1"/>
</dbReference>
<name>A0A2S5KIX0_9PROT</name>
<dbReference type="Gene3D" id="1.10.357.20">
    <property type="entry name" value="SLC41 divalent cation transporters, integral membrane domain"/>
    <property type="match status" value="1"/>
</dbReference>
<dbReference type="InterPro" id="IPR038076">
    <property type="entry name" value="MgtE_N_sf"/>
</dbReference>
<comment type="subcellular location">
    <subcellularLocation>
        <location evidence="9">Cell membrane</location>
        <topology evidence="9">Multi-pass membrane protein</topology>
    </subcellularLocation>
    <subcellularLocation>
        <location evidence="1">Membrane</location>
        <topology evidence="1">Multi-pass membrane protein</topology>
    </subcellularLocation>
</comment>
<dbReference type="Gene3D" id="1.25.60.10">
    <property type="entry name" value="MgtE N-terminal domain-like"/>
    <property type="match status" value="1"/>
</dbReference>
<comment type="function">
    <text evidence="9">Acts as a magnesium transporter.</text>
</comment>
<dbReference type="InterPro" id="IPR000644">
    <property type="entry name" value="CBS_dom"/>
</dbReference>
<dbReference type="Gene3D" id="3.10.580.10">
    <property type="entry name" value="CBS-domain"/>
    <property type="match status" value="1"/>
</dbReference>
<dbReference type="InterPro" id="IPR036739">
    <property type="entry name" value="SLC41_membr_dom_sf"/>
</dbReference>
<dbReference type="Pfam" id="PF00571">
    <property type="entry name" value="CBS"/>
    <property type="match status" value="2"/>
</dbReference>
<dbReference type="InterPro" id="IPR006669">
    <property type="entry name" value="MgtE_transporter"/>
</dbReference>
<dbReference type="EMBL" id="PRLP01000127">
    <property type="protein sequence ID" value="PPC74767.1"/>
    <property type="molecule type" value="Genomic_DNA"/>
</dbReference>
<dbReference type="InterPro" id="IPR006667">
    <property type="entry name" value="SLC41_membr_dom"/>
</dbReference>
<dbReference type="SMART" id="SM00924">
    <property type="entry name" value="MgtE_N"/>
    <property type="match status" value="1"/>
</dbReference>
<evidence type="ECO:0000256" key="2">
    <source>
        <dbReference type="ARBA" id="ARBA00009749"/>
    </source>
</evidence>
<protein>
    <recommendedName>
        <fullName evidence="9">Magnesium transporter MgtE</fullName>
    </recommendedName>
</protein>
<proteinExistence type="inferred from homology"/>
<keyword evidence="4 9" id="KW-0812">Transmembrane</keyword>
<dbReference type="SUPFAM" id="SSF54631">
    <property type="entry name" value="CBS-domain pair"/>
    <property type="match status" value="1"/>
</dbReference>
<reference evidence="11 12" key="1">
    <citation type="submission" date="2018-02" db="EMBL/GenBank/DDBJ databases">
        <title>novel marine gammaproteobacteria from coastal saline agro ecosystem.</title>
        <authorList>
            <person name="Krishnan R."/>
            <person name="Ramesh Kumar N."/>
        </authorList>
    </citation>
    <scope>NUCLEOTIDE SEQUENCE [LARGE SCALE GENOMIC DNA]</scope>
    <source>
        <strain evidence="11 12">228</strain>
    </source>
</reference>
<keyword evidence="9" id="KW-1003">Cell membrane</keyword>
<gene>
    <name evidence="11" type="primary">mgtE</name>
    <name evidence="11" type="ORF">C4K68_23855</name>
</gene>
<keyword evidence="5 9" id="KW-0460">Magnesium</keyword>
<dbReference type="OrthoDB" id="9790355at2"/>
<dbReference type="InterPro" id="IPR046342">
    <property type="entry name" value="CBS_dom_sf"/>
</dbReference>
<evidence type="ECO:0000256" key="3">
    <source>
        <dbReference type="ARBA" id="ARBA00022448"/>
    </source>
</evidence>
<evidence type="ECO:0000313" key="11">
    <source>
        <dbReference type="EMBL" id="PPC74767.1"/>
    </source>
</evidence>
<dbReference type="Proteomes" id="UP000238196">
    <property type="component" value="Unassembled WGS sequence"/>
</dbReference>
<keyword evidence="9" id="KW-0479">Metal-binding</keyword>
<evidence type="ECO:0000256" key="4">
    <source>
        <dbReference type="ARBA" id="ARBA00022692"/>
    </source>
</evidence>
<comment type="caution">
    <text evidence="11">The sequence shown here is derived from an EMBL/GenBank/DDBJ whole genome shotgun (WGS) entry which is preliminary data.</text>
</comment>
<keyword evidence="6 9" id="KW-1133">Transmembrane helix</keyword>
<feature type="transmembrane region" description="Helical" evidence="9">
    <location>
        <begin position="360"/>
        <end position="381"/>
    </location>
</feature>
<feature type="domain" description="CBS" evidence="10">
    <location>
        <begin position="204"/>
        <end position="262"/>
    </location>
</feature>
<evidence type="ECO:0000256" key="9">
    <source>
        <dbReference type="RuleBase" id="RU362011"/>
    </source>
</evidence>
<feature type="transmembrane region" description="Helical" evidence="9">
    <location>
        <begin position="318"/>
        <end position="339"/>
    </location>
</feature>
<dbReference type="SMART" id="SM00116">
    <property type="entry name" value="CBS"/>
    <property type="match status" value="1"/>
</dbReference>
<evidence type="ECO:0000256" key="6">
    <source>
        <dbReference type="ARBA" id="ARBA00022989"/>
    </source>
</evidence>